<evidence type="ECO:0000256" key="4">
    <source>
        <dbReference type="SAM" id="SignalP"/>
    </source>
</evidence>
<sequence>MKLLAIAFIGCLLLLLVNEARSEGGDSMIRVARQARRCIPKYRSCDHNKSGCCDNASCRCNLFGTNCKCQRKGIFQG</sequence>
<dbReference type="GO" id="GO:0005576">
    <property type="term" value="C:extracellular region"/>
    <property type="evidence" value="ECO:0007669"/>
    <property type="project" value="UniProtKB-SubCell"/>
</dbReference>
<dbReference type="InterPro" id="IPR004169">
    <property type="entry name" value="Spidertoxin"/>
</dbReference>
<accession>A0A1V1WBV1</accession>
<reference evidence="5" key="1">
    <citation type="journal article" date="2016" name="Toxins">
        <title>Venom Gland Transcriptomic and Proteomic Analyses of the Enigmatic Scorpion Superstitionia donensis (Scorpiones: Superstitioniidae), with Insights on the Evolution of Its Venom Components.</title>
        <authorList>
            <person name="Santibanez-Lopez C.E."/>
            <person name="Cid-Uribe J.I."/>
            <person name="Batista C.V."/>
            <person name="Ortiz E."/>
            <person name="Possani L.D."/>
        </authorList>
    </citation>
    <scope>NUCLEOTIDE SEQUENCE</scope>
    <source>
        <strain evidence="5">Pooled</strain>
        <tissue evidence="5">Venom gland</tissue>
    </source>
</reference>
<feature type="signal peptide" evidence="4">
    <location>
        <begin position="1"/>
        <end position="22"/>
    </location>
</feature>
<keyword evidence="4" id="KW-0732">Signal</keyword>
<dbReference type="EMBL" id="GFCD01000029">
    <property type="protein sequence ID" value="JAV45756.1"/>
    <property type="molecule type" value="Transcribed_RNA"/>
</dbReference>
<dbReference type="Pfam" id="PF02819">
    <property type="entry name" value="Toxin_9"/>
    <property type="match status" value="1"/>
</dbReference>
<dbReference type="CDD" id="cd12960">
    <property type="entry name" value="Spider_toxin"/>
    <property type="match status" value="1"/>
</dbReference>
<comment type="subcellular location">
    <subcellularLocation>
        <location evidence="1">Secreted</location>
    </subcellularLocation>
</comment>
<feature type="chain" id="PRO_5012844086" evidence="4">
    <location>
        <begin position="23"/>
        <end position="77"/>
    </location>
</feature>
<keyword evidence="2" id="KW-0964">Secreted</keyword>
<dbReference type="AlphaFoldDB" id="A0A1V1WBV1"/>
<protein>
    <submittedName>
        <fullName evidence="5">Putative Ca+2 channel toxin-like spider</fullName>
    </submittedName>
</protein>
<dbReference type="Gene3D" id="4.10.40.10">
    <property type="match status" value="1"/>
</dbReference>
<dbReference type="SUPFAM" id="SSF57059">
    <property type="entry name" value="omega toxin-like"/>
    <property type="match status" value="1"/>
</dbReference>
<name>A0A1V1WBV1_9SCOR</name>
<dbReference type="GO" id="GO:0008200">
    <property type="term" value="F:ion channel inhibitor activity"/>
    <property type="evidence" value="ECO:0007669"/>
    <property type="project" value="InterPro"/>
</dbReference>
<evidence type="ECO:0000256" key="2">
    <source>
        <dbReference type="ARBA" id="ARBA00022525"/>
    </source>
</evidence>
<evidence type="ECO:0000256" key="3">
    <source>
        <dbReference type="ARBA" id="ARBA00023157"/>
    </source>
</evidence>
<keyword evidence="3" id="KW-1015">Disulfide bond</keyword>
<evidence type="ECO:0000256" key="1">
    <source>
        <dbReference type="ARBA" id="ARBA00004613"/>
    </source>
</evidence>
<evidence type="ECO:0000313" key="5">
    <source>
        <dbReference type="EMBL" id="JAV45756.1"/>
    </source>
</evidence>
<organism evidence="5">
    <name type="scientific">Superstitionia donensis</name>
    <dbReference type="NCBI Taxonomy" id="311983"/>
    <lineage>
        <taxon>Eukaryota</taxon>
        <taxon>Metazoa</taxon>
        <taxon>Ecdysozoa</taxon>
        <taxon>Arthropoda</taxon>
        <taxon>Chelicerata</taxon>
        <taxon>Arachnida</taxon>
        <taxon>Scorpiones</taxon>
        <taxon>Iurida</taxon>
        <taxon>Chactoidea</taxon>
        <taxon>Superstitionidae</taxon>
        <taxon>Superstitionia</taxon>
    </lineage>
</organism>
<proteinExistence type="predicted"/>